<evidence type="ECO:0000256" key="17">
    <source>
        <dbReference type="ARBA" id="ARBA00023136"/>
    </source>
</evidence>
<dbReference type="PANTHER" id="PTHR34299:SF1">
    <property type="entry name" value="DIACYLGLYCEROL KINASE"/>
    <property type="match status" value="1"/>
</dbReference>
<keyword evidence="12 24" id="KW-0418">Kinase</keyword>
<accession>A0A7X5LKZ0</accession>
<keyword evidence="6" id="KW-0444">Lipid biosynthesis</keyword>
<keyword evidence="19 24" id="KW-1208">Phospholipid metabolism</keyword>
<dbReference type="CDD" id="cd14264">
    <property type="entry name" value="DAGK_IM"/>
    <property type="match status" value="1"/>
</dbReference>
<keyword evidence="10 23" id="KW-0479">Metal-binding</keyword>
<sequence length="118" mass="13097">MHKKQTGFARIFYATNYSLRGLKAAFFSEPAVRQEVAALSILIPLALYLEVENTEKLWLIFSLVLILITELLNTAIEKLADHVTTDIHLLIGKAKDIGSAAVFVSILLAMLTWGVILI</sequence>
<protein>
    <recommendedName>
        <fullName evidence="4 24">Diacylglycerol kinase</fullName>
        <ecNumber evidence="3 24">2.7.1.107</ecNumber>
    </recommendedName>
</protein>
<comment type="similarity">
    <text evidence="2 24">Belongs to the bacterial diacylglycerol kinase family.</text>
</comment>
<dbReference type="InterPro" id="IPR033718">
    <property type="entry name" value="DAGK_prok"/>
</dbReference>
<feature type="binding site" evidence="22">
    <location>
        <position position="29"/>
    </location>
    <ligand>
        <name>ATP</name>
        <dbReference type="ChEBI" id="CHEBI:30616"/>
    </ligand>
</feature>
<dbReference type="Proteomes" id="UP000470213">
    <property type="component" value="Unassembled WGS sequence"/>
</dbReference>
<evidence type="ECO:0000256" key="15">
    <source>
        <dbReference type="ARBA" id="ARBA00022989"/>
    </source>
</evidence>
<feature type="binding site" evidence="21">
    <location>
        <position position="99"/>
    </location>
    <ligand>
        <name>substrate</name>
    </ligand>
</feature>
<keyword evidence="14 23" id="KW-0460">Magnesium</keyword>
<comment type="caution">
    <text evidence="25">The sequence shown here is derived from an EMBL/GenBank/DDBJ whole genome shotgun (WGS) entry which is preliminary data.</text>
</comment>
<evidence type="ECO:0000313" key="25">
    <source>
        <dbReference type="EMBL" id="NDV91251.1"/>
    </source>
</evidence>
<feature type="transmembrane region" description="Helical" evidence="24">
    <location>
        <begin position="57"/>
        <end position="76"/>
    </location>
</feature>
<keyword evidence="17 24" id="KW-0472">Membrane</keyword>
<organism evidence="25 26">
    <name type="scientific">Alteromonas profundi</name>
    <dbReference type="NCBI Taxonomy" id="2696062"/>
    <lineage>
        <taxon>Bacteria</taxon>
        <taxon>Pseudomonadati</taxon>
        <taxon>Pseudomonadota</taxon>
        <taxon>Gammaproteobacteria</taxon>
        <taxon>Alteromonadales</taxon>
        <taxon>Alteromonadaceae</taxon>
        <taxon>Alteromonas/Salinimonas group</taxon>
        <taxon>Alteromonas</taxon>
    </lineage>
</organism>
<evidence type="ECO:0000256" key="2">
    <source>
        <dbReference type="ARBA" id="ARBA00005967"/>
    </source>
</evidence>
<keyword evidence="11 22" id="KW-0547">Nucleotide-binding</keyword>
<evidence type="ECO:0000256" key="3">
    <source>
        <dbReference type="ARBA" id="ARBA00012133"/>
    </source>
</evidence>
<dbReference type="AlphaFoldDB" id="A0A7X5LKZ0"/>
<comment type="function">
    <text evidence="24">Catalyzes the ATP-dependent phosphorylation of sn-l,2-diacylglycerol (DAG) to phosphatidic acid. Involved in the recycling of diacylglycerol produced as a by-product during membrane-derived oligosaccharide (MDO) biosynthesis.</text>
</comment>
<evidence type="ECO:0000256" key="23">
    <source>
        <dbReference type="PIRSR" id="PIRSR600829-4"/>
    </source>
</evidence>
<evidence type="ECO:0000256" key="21">
    <source>
        <dbReference type="PIRSR" id="PIRSR600829-2"/>
    </source>
</evidence>
<feature type="active site" description="Proton acceptor" evidence="20">
    <location>
        <position position="70"/>
    </location>
</feature>
<dbReference type="PANTHER" id="PTHR34299">
    <property type="entry name" value="DIACYLGLYCEROL KINASE"/>
    <property type="match status" value="1"/>
</dbReference>
<evidence type="ECO:0000256" key="11">
    <source>
        <dbReference type="ARBA" id="ARBA00022741"/>
    </source>
</evidence>
<dbReference type="GO" id="GO:0046872">
    <property type="term" value="F:metal ion binding"/>
    <property type="evidence" value="ECO:0007669"/>
    <property type="project" value="UniProtKB-KW"/>
</dbReference>
<evidence type="ECO:0000256" key="13">
    <source>
        <dbReference type="ARBA" id="ARBA00022840"/>
    </source>
</evidence>
<keyword evidence="5" id="KW-1003">Cell membrane</keyword>
<evidence type="ECO:0000256" key="7">
    <source>
        <dbReference type="ARBA" id="ARBA00022519"/>
    </source>
</evidence>
<reference evidence="25 26" key="1">
    <citation type="submission" date="2020-01" db="EMBL/GenBank/DDBJ databases">
        <authorList>
            <person name="Chen J."/>
            <person name="Zhu S."/>
            <person name="Yang J."/>
        </authorList>
    </citation>
    <scope>NUCLEOTIDE SEQUENCE [LARGE SCALE GENOMIC DNA]</scope>
    <source>
        <strain evidence="25 26">345S023</strain>
    </source>
</reference>
<comment type="cofactor">
    <cofactor evidence="23">
        <name>Mg(2+)</name>
        <dbReference type="ChEBI" id="CHEBI:18420"/>
    </cofactor>
    <text evidence="23">Mn(2+), Zn(2+), Cd(2+) and Co(2+) support activity to lesser extents.</text>
</comment>
<evidence type="ECO:0000256" key="24">
    <source>
        <dbReference type="RuleBase" id="RU363065"/>
    </source>
</evidence>
<dbReference type="EMBL" id="JAAAWN010000009">
    <property type="protein sequence ID" value="NDV91251.1"/>
    <property type="molecule type" value="Genomic_DNA"/>
</dbReference>
<keyword evidence="9 24" id="KW-0812">Transmembrane</keyword>
<dbReference type="InterPro" id="IPR036945">
    <property type="entry name" value="DAGK_sf"/>
</dbReference>
<evidence type="ECO:0000256" key="6">
    <source>
        <dbReference type="ARBA" id="ARBA00022516"/>
    </source>
</evidence>
<evidence type="ECO:0000256" key="8">
    <source>
        <dbReference type="ARBA" id="ARBA00022679"/>
    </source>
</evidence>
<feature type="binding site" evidence="22">
    <location>
        <position position="77"/>
    </location>
    <ligand>
        <name>ATP</name>
        <dbReference type="ChEBI" id="CHEBI:30616"/>
    </ligand>
</feature>
<proteinExistence type="inferred from homology"/>
<dbReference type="GO" id="GO:0006654">
    <property type="term" value="P:phosphatidic acid biosynthetic process"/>
    <property type="evidence" value="ECO:0007669"/>
    <property type="project" value="InterPro"/>
</dbReference>
<feature type="binding site" evidence="21">
    <location>
        <begin position="31"/>
        <end position="35"/>
    </location>
    <ligand>
        <name>substrate</name>
    </ligand>
</feature>
<evidence type="ECO:0000256" key="20">
    <source>
        <dbReference type="PIRSR" id="PIRSR600829-1"/>
    </source>
</evidence>
<keyword evidence="15 24" id="KW-1133">Transmembrane helix</keyword>
<dbReference type="GO" id="GO:0004143">
    <property type="term" value="F:ATP-dependent diacylglycerol kinase activity"/>
    <property type="evidence" value="ECO:0007669"/>
    <property type="project" value="UniProtKB-EC"/>
</dbReference>
<name>A0A7X5LKZ0_9ALTE</name>
<evidence type="ECO:0000256" key="14">
    <source>
        <dbReference type="ARBA" id="ARBA00022842"/>
    </source>
</evidence>
<keyword evidence="16 24" id="KW-0443">Lipid metabolism</keyword>
<dbReference type="GO" id="GO:0005886">
    <property type="term" value="C:plasma membrane"/>
    <property type="evidence" value="ECO:0007669"/>
    <property type="project" value="UniProtKB-SubCell"/>
</dbReference>
<keyword evidence="8 24" id="KW-0808">Transferase</keyword>
<evidence type="ECO:0000256" key="22">
    <source>
        <dbReference type="PIRSR" id="PIRSR600829-3"/>
    </source>
</evidence>
<dbReference type="RefSeq" id="WP_163084838.1">
    <property type="nucleotide sequence ID" value="NZ_JAAAWN010000009.1"/>
</dbReference>
<evidence type="ECO:0000256" key="12">
    <source>
        <dbReference type="ARBA" id="ARBA00022777"/>
    </source>
</evidence>
<feature type="binding site" evidence="23">
    <location>
        <position position="29"/>
    </location>
    <ligand>
        <name>a divalent metal cation</name>
        <dbReference type="ChEBI" id="CHEBI:60240"/>
    </ligand>
</feature>
<evidence type="ECO:0000256" key="5">
    <source>
        <dbReference type="ARBA" id="ARBA00022475"/>
    </source>
</evidence>
<dbReference type="InterPro" id="IPR000829">
    <property type="entry name" value="DAGK"/>
</dbReference>
<evidence type="ECO:0000313" key="26">
    <source>
        <dbReference type="Proteomes" id="UP000470213"/>
    </source>
</evidence>
<gene>
    <name evidence="25" type="ORF">GTH32_08675</name>
</gene>
<evidence type="ECO:0000256" key="16">
    <source>
        <dbReference type="ARBA" id="ARBA00023098"/>
    </source>
</evidence>
<evidence type="ECO:0000256" key="9">
    <source>
        <dbReference type="ARBA" id="ARBA00022692"/>
    </source>
</evidence>
<evidence type="ECO:0000256" key="18">
    <source>
        <dbReference type="ARBA" id="ARBA00023209"/>
    </source>
</evidence>
<feature type="binding site" evidence="23">
    <location>
        <position position="77"/>
    </location>
    <ligand>
        <name>a divalent metal cation</name>
        <dbReference type="ChEBI" id="CHEBI:60240"/>
    </ligand>
</feature>
<dbReference type="EC" id="2.7.1.107" evidence="3 24"/>
<evidence type="ECO:0000256" key="19">
    <source>
        <dbReference type="ARBA" id="ARBA00023264"/>
    </source>
</evidence>
<keyword evidence="13 22" id="KW-0067">ATP-binding</keyword>
<comment type="subcellular location">
    <subcellularLocation>
        <location evidence="1 24">Cell inner membrane</location>
        <topology evidence="1 24">Multi-pass membrane protein</topology>
    </subcellularLocation>
</comment>
<evidence type="ECO:0000256" key="1">
    <source>
        <dbReference type="ARBA" id="ARBA00004429"/>
    </source>
</evidence>
<dbReference type="GO" id="GO:0005524">
    <property type="term" value="F:ATP binding"/>
    <property type="evidence" value="ECO:0007669"/>
    <property type="project" value="UniProtKB-KW"/>
</dbReference>
<feature type="transmembrane region" description="Helical" evidence="24">
    <location>
        <begin position="97"/>
        <end position="116"/>
    </location>
</feature>
<keyword evidence="26" id="KW-1185">Reference proteome</keyword>
<dbReference type="Gene3D" id="1.10.287.3610">
    <property type="match status" value="1"/>
</dbReference>
<feature type="binding site" evidence="21">
    <location>
        <position position="70"/>
    </location>
    <ligand>
        <name>substrate</name>
    </ligand>
</feature>
<feature type="binding site" evidence="22">
    <location>
        <position position="10"/>
    </location>
    <ligand>
        <name>ATP</name>
        <dbReference type="ChEBI" id="CHEBI:30616"/>
    </ligand>
</feature>
<keyword evidence="18" id="KW-0594">Phospholipid biosynthesis</keyword>
<feature type="binding site" evidence="22">
    <location>
        <position position="17"/>
    </location>
    <ligand>
        <name>ATP</name>
        <dbReference type="ChEBI" id="CHEBI:30616"/>
    </ligand>
</feature>
<feature type="binding site" evidence="21">
    <location>
        <position position="10"/>
    </location>
    <ligand>
        <name>substrate</name>
    </ligand>
</feature>
<feature type="binding site" evidence="22">
    <location>
        <begin position="95"/>
        <end position="96"/>
    </location>
    <ligand>
        <name>ATP</name>
        <dbReference type="ChEBI" id="CHEBI:30616"/>
    </ligand>
</feature>
<comment type="catalytic activity">
    <reaction evidence="24">
        <text>a 1,2-diacyl-sn-glycerol + ATP = a 1,2-diacyl-sn-glycero-3-phosphate + ADP + H(+)</text>
        <dbReference type="Rhea" id="RHEA:10272"/>
        <dbReference type="ChEBI" id="CHEBI:15378"/>
        <dbReference type="ChEBI" id="CHEBI:17815"/>
        <dbReference type="ChEBI" id="CHEBI:30616"/>
        <dbReference type="ChEBI" id="CHEBI:58608"/>
        <dbReference type="ChEBI" id="CHEBI:456216"/>
        <dbReference type="EC" id="2.7.1.107"/>
    </reaction>
</comment>
<evidence type="ECO:0000256" key="4">
    <source>
        <dbReference type="ARBA" id="ARBA00017575"/>
    </source>
</evidence>
<dbReference type="Pfam" id="PF01219">
    <property type="entry name" value="DAGK_prokar"/>
    <property type="match status" value="1"/>
</dbReference>
<comment type="caution">
    <text evidence="24">Lacks conserved residue(s) required for the propagation of feature annotation.</text>
</comment>
<evidence type="ECO:0000256" key="10">
    <source>
        <dbReference type="ARBA" id="ARBA00022723"/>
    </source>
</evidence>
<keyword evidence="7 24" id="KW-0997">Cell inner membrane</keyword>